<feature type="chain" id="PRO_5013323213" evidence="1">
    <location>
        <begin position="20"/>
        <end position="154"/>
    </location>
</feature>
<gene>
    <name evidence="2" type="ORF">SAMN06296036_1049</name>
</gene>
<evidence type="ECO:0000313" key="3">
    <source>
        <dbReference type="Proteomes" id="UP000192907"/>
    </source>
</evidence>
<protein>
    <submittedName>
        <fullName evidence="2">Uncharacterized protein</fullName>
    </submittedName>
</protein>
<dbReference type="RefSeq" id="WP_132317045.1">
    <property type="nucleotide sequence ID" value="NZ_FWZT01000004.1"/>
</dbReference>
<dbReference type="EMBL" id="FWZT01000004">
    <property type="protein sequence ID" value="SMF04663.1"/>
    <property type="molecule type" value="Genomic_DNA"/>
</dbReference>
<proteinExistence type="predicted"/>
<evidence type="ECO:0000313" key="2">
    <source>
        <dbReference type="EMBL" id="SMF04663.1"/>
    </source>
</evidence>
<sequence length="154" mass="17005">MRSLAIGILFGLTALSANAASLRPIVVTSGDFKMYEEPFQQPNVGCDLFEALSIKAFDKNTFGLAKLERTLDGYCKIGYNPNPRSYFLTAKPAGCGSVKYEGIRKNSETGELDTVDIIDHRGRLCKDLVPAKIIVKESLAGQGYKWFSYSPIRK</sequence>
<organism evidence="2 3">
    <name type="scientific">Pseudobacteriovorax antillogorgiicola</name>
    <dbReference type="NCBI Taxonomy" id="1513793"/>
    <lineage>
        <taxon>Bacteria</taxon>
        <taxon>Pseudomonadati</taxon>
        <taxon>Bdellovibrionota</taxon>
        <taxon>Oligoflexia</taxon>
        <taxon>Oligoflexales</taxon>
        <taxon>Pseudobacteriovoracaceae</taxon>
        <taxon>Pseudobacteriovorax</taxon>
    </lineage>
</organism>
<evidence type="ECO:0000256" key="1">
    <source>
        <dbReference type="SAM" id="SignalP"/>
    </source>
</evidence>
<keyword evidence="3" id="KW-1185">Reference proteome</keyword>
<name>A0A1Y6BF85_9BACT</name>
<accession>A0A1Y6BF85</accession>
<feature type="signal peptide" evidence="1">
    <location>
        <begin position="1"/>
        <end position="19"/>
    </location>
</feature>
<dbReference type="AlphaFoldDB" id="A0A1Y6BF85"/>
<dbReference type="Proteomes" id="UP000192907">
    <property type="component" value="Unassembled WGS sequence"/>
</dbReference>
<reference evidence="3" key="1">
    <citation type="submission" date="2017-04" db="EMBL/GenBank/DDBJ databases">
        <authorList>
            <person name="Varghese N."/>
            <person name="Submissions S."/>
        </authorList>
    </citation>
    <scope>NUCLEOTIDE SEQUENCE [LARGE SCALE GENOMIC DNA]</scope>
    <source>
        <strain evidence="3">RKEM611</strain>
    </source>
</reference>
<keyword evidence="1" id="KW-0732">Signal</keyword>